<keyword evidence="4" id="KW-0963">Cytoplasm</keyword>
<organism evidence="8 9">
    <name type="scientific">Candidatus Comchoanobacter bicostacola</name>
    <dbReference type="NCBI Taxonomy" id="2919598"/>
    <lineage>
        <taxon>Bacteria</taxon>
        <taxon>Pseudomonadati</taxon>
        <taxon>Pseudomonadota</taxon>
        <taxon>Gammaproteobacteria</taxon>
        <taxon>Candidatus Comchoanobacterales</taxon>
        <taxon>Candidatus Comchoanobacteraceae</taxon>
        <taxon>Candidatus Comchoanobacter</taxon>
    </lineage>
</organism>
<dbReference type="InterPro" id="IPR017945">
    <property type="entry name" value="DHBP_synth_RibB-like_a/b_dom"/>
</dbReference>
<evidence type="ECO:0000256" key="5">
    <source>
        <dbReference type="ARBA" id="ARBA00022679"/>
    </source>
</evidence>
<dbReference type="PROSITE" id="PS51163">
    <property type="entry name" value="YRDC"/>
    <property type="match status" value="1"/>
</dbReference>
<gene>
    <name evidence="8" type="ORF">MMH89_00945</name>
</gene>
<evidence type="ECO:0000313" key="9">
    <source>
        <dbReference type="Proteomes" id="UP001055955"/>
    </source>
</evidence>
<accession>A0ABY5DLW2</accession>
<dbReference type="EC" id="2.7.7.87" evidence="3"/>
<sequence>MGMILINRNKAVELLNKGALIIYPTDTVYGIGCRADHNEAVAKLLSLKPRKTGFIILCKDWDEAQQWTIENIPDETRKTTRPTTWVFQAQPHISSDLCNELHEIAIRVPNYEPLNQLLIAVDSPIVSTSANKPGEHTAQTPEELKTLNFPVLEGVIGNQPPSTIIHHRDRTIVRP</sequence>
<reference evidence="8 9" key="1">
    <citation type="journal article" date="2022" name="Nat. Microbiol.">
        <title>The microbiome of a bacterivorous marine choanoflagellate contains a resource-demanding obligate bacterial associate.</title>
        <authorList>
            <person name="Needham D.M."/>
            <person name="Poirier C."/>
            <person name="Bachy C."/>
            <person name="George E.E."/>
            <person name="Wilken S."/>
            <person name="Yung C.C.M."/>
            <person name="Limardo A.J."/>
            <person name="Morando M."/>
            <person name="Sudek L."/>
            <person name="Malmstrom R.R."/>
            <person name="Keeling P.J."/>
            <person name="Santoro A.E."/>
            <person name="Worden A.Z."/>
        </authorList>
    </citation>
    <scope>NUCLEOTIDE SEQUENCE [LARGE SCALE GENOMIC DNA]</scope>
    <source>
        <strain evidence="8 9">Comchoano-1</strain>
    </source>
</reference>
<keyword evidence="5" id="KW-0808">Transferase</keyword>
<evidence type="ECO:0000256" key="3">
    <source>
        <dbReference type="ARBA" id="ARBA00012584"/>
    </source>
</evidence>
<dbReference type="Pfam" id="PF01300">
    <property type="entry name" value="Sua5_yciO_yrdC"/>
    <property type="match status" value="1"/>
</dbReference>
<evidence type="ECO:0000256" key="2">
    <source>
        <dbReference type="ARBA" id="ARBA00007663"/>
    </source>
</evidence>
<dbReference type="Proteomes" id="UP001055955">
    <property type="component" value="Chromosome"/>
</dbReference>
<evidence type="ECO:0000256" key="6">
    <source>
        <dbReference type="ARBA" id="ARBA00048366"/>
    </source>
</evidence>
<evidence type="ECO:0000256" key="4">
    <source>
        <dbReference type="ARBA" id="ARBA00022490"/>
    </source>
</evidence>
<dbReference type="InterPro" id="IPR050156">
    <property type="entry name" value="TC-AMP_synthase_SUA5"/>
</dbReference>
<evidence type="ECO:0000259" key="7">
    <source>
        <dbReference type="PROSITE" id="PS51163"/>
    </source>
</evidence>
<keyword evidence="9" id="KW-1185">Reference proteome</keyword>
<dbReference type="RefSeq" id="WP_258568515.1">
    <property type="nucleotide sequence ID" value="NZ_CP092900.1"/>
</dbReference>
<dbReference type="InterPro" id="IPR006070">
    <property type="entry name" value="Sua5-like_dom"/>
</dbReference>
<proteinExistence type="inferred from homology"/>
<dbReference type="SUPFAM" id="SSF55821">
    <property type="entry name" value="YrdC/RibB"/>
    <property type="match status" value="1"/>
</dbReference>
<dbReference type="PANTHER" id="PTHR17490:SF18">
    <property type="entry name" value="THREONYLCARBAMOYL-AMP SYNTHASE"/>
    <property type="match status" value="1"/>
</dbReference>
<comment type="subcellular location">
    <subcellularLocation>
        <location evidence="1">Cytoplasm</location>
    </subcellularLocation>
</comment>
<comment type="similarity">
    <text evidence="2">Belongs to the SUA5 family.</text>
</comment>
<dbReference type="PANTHER" id="PTHR17490">
    <property type="entry name" value="SUA5"/>
    <property type="match status" value="1"/>
</dbReference>
<dbReference type="EMBL" id="CP092900">
    <property type="protein sequence ID" value="UTC24727.1"/>
    <property type="molecule type" value="Genomic_DNA"/>
</dbReference>
<name>A0ABY5DLW2_9GAMM</name>
<feature type="domain" description="YrdC-like" evidence="7">
    <location>
        <begin position="5"/>
        <end position="175"/>
    </location>
</feature>
<dbReference type="Gene3D" id="3.90.870.10">
    <property type="entry name" value="DHBP synthase"/>
    <property type="match status" value="1"/>
</dbReference>
<evidence type="ECO:0000313" key="8">
    <source>
        <dbReference type="EMBL" id="UTC24727.1"/>
    </source>
</evidence>
<protein>
    <recommendedName>
        <fullName evidence="3">L-threonylcarbamoyladenylate synthase</fullName>
        <ecNumber evidence="3">2.7.7.87</ecNumber>
    </recommendedName>
</protein>
<comment type="catalytic activity">
    <reaction evidence="6">
        <text>L-threonine + hydrogencarbonate + ATP = L-threonylcarbamoyladenylate + diphosphate + H2O</text>
        <dbReference type="Rhea" id="RHEA:36407"/>
        <dbReference type="ChEBI" id="CHEBI:15377"/>
        <dbReference type="ChEBI" id="CHEBI:17544"/>
        <dbReference type="ChEBI" id="CHEBI:30616"/>
        <dbReference type="ChEBI" id="CHEBI:33019"/>
        <dbReference type="ChEBI" id="CHEBI:57926"/>
        <dbReference type="ChEBI" id="CHEBI:73682"/>
        <dbReference type="EC" id="2.7.7.87"/>
    </reaction>
</comment>
<evidence type="ECO:0000256" key="1">
    <source>
        <dbReference type="ARBA" id="ARBA00004496"/>
    </source>
</evidence>